<organism evidence="15 16">
    <name type="scientific">Symplocastrum torsivum CPER-KK1</name>
    <dbReference type="NCBI Taxonomy" id="450513"/>
    <lineage>
        <taxon>Bacteria</taxon>
        <taxon>Bacillati</taxon>
        <taxon>Cyanobacteriota</taxon>
        <taxon>Cyanophyceae</taxon>
        <taxon>Oscillatoriophycideae</taxon>
        <taxon>Oscillatoriales</taxon>
        <taxon>Microcoleaceae</taxon>
        <taxon>Symplocastrum</taxon>
    </lineage>
</organism>
<evidence type="ECO:0000256" key="3">
    <source>
        <dbReference type="ARBA" id="ARBA00022555"/>
    </source>
</evidence>
<keyword evidence="3" id="KW-0820">tRNA-binding</keyword>
<keyword evidence="5" id="KW-0819">tRNA processing</keyword>
<keyword evidence="7" id="KW-0479">Metal-binding</keyword>
<protein>
    <submittedName>
        <fullName evidence="15">CCA tRNA nucleotidyltransferase</fullName>
    </submittedName>
</protein>
<dbReference type="InterPro" id="IPR043519">
    <property type="entry name" value="NT_sf"/>
</dbReference>
<keyword evidence="4 11" id="KW-0808">Transferase</keyword>
<dbReference type="Proteomes" id="UP000753908">
    <property type="component" value="Unassembled WGS sequence"/>
</dbReference>
<dbReference type="GO" id="GO:0016779">
    <property type="term" value="F:nucleotidyltransferase activity"/>
    <property type="evidence" value="ECO:0007669"/>
    <property type="project" value="UniProtKB-KW"/>
</dbReference>
<feature type="domain" description="tRNA nucleotidyltransferase/poly(A) polymerase RNA and SrmB- binding" evidence="13">
    <location>
        <begin position="159"/>
        <end position="218"/>
    </location>
</feature>
<sequence>MAFSALSPQTWPFSQEWLPPQACLVGGVVRDALLGRRAEYLDLDFVLPTDAIQTARKLANHYKAGFVVLDPQRQIARVVFETATVDLAQQEGDSLETDLQRRDFTINAIAYNPHTKELIDPLQGIADLQAGVIRMVNAANLEDDPLRLLRAYRQAAQLGFKLESETQAVIRHLAPLLGQIAAERVQVELSYLLKTSQGTPWLIAAWKDNLLQVWFPDSTAQGIAQLAAIDQAAAVLRETWIELGRELQAPVGGKSVYLLSLAKLASLLPASPETAEEQLLRLKYSRAEIRVVVTAIRHLPQLLSHITSPMSLREQYFFFQDVKSVFPALAVLAMARGMLVDEIAPLVNTYLNPDNQVAHPIPLVTGNELMKALNLPASRQIGKLLIEIQLARIENKISSVEEAIQFAVKLVEFH</sequence>
<accession>A0A951UD33</accession>
<comment type="similarity">
    <text evidence="2 11">Belongs to the tRNA nucleotidyltransferase/poly(A) polymerase family.</text>
</comment>
<dbReference type="Gene3D" id="3.30.460.10">
    <property type="entry name" value="Beta Polymerase, domain 2"/>
    <property type="match status" value="1"/>
</dbReference>
<feature type="domain" description="CCA-adding enzyme C-terminal" evidence="14">
    <location>
        <begin position="262"/>
        <end position="405"/>
    </location>
</feature>
<evidence type="ECO:0000259" key="12">
    <source>
        <dbReference type="Pfam" id="PF01743"/>
    </source>
</evidence>
<evidence type="ECO:0000256" key="2">
    <source>
        <dbReference type="ARBA" id="ARBA00007265"/>
    </source>
</evidence>
<evidence type="ECO:0000313" key="15">
    <source>
        <dbReference type="EMBL" id="MBW4547276.1"/>
    </source>
</evidence>
<keyword evidence="9" id="KW-0460">Magnesium</keyword>
<dbReference type="GO" id="GO:0008033">
    <property type="term" value="P:tRNA processing"/>
    <property type="evidence" value="ECO:0007669"/>
    <property type="project" value="UniProtKB-KW"/>
</dbReference>
<keyword evidence="10 11" id="KW-0694">RNA-binding</keyword>
<dbReference type="Pfam" id="PF13735">
    <property type="entry name" value="tRNA_NucTran2_2"/>
    <property type="match status" value="1"/>
</dbReference>
<reference evidence="15" key="1">
    <citation type="submission" date="2021-05" db="EMBL/GenBank/DDBJ databases">
        <authorList>
            <person name="Pietrasiak N."/>
            <person name="Ward R."/>
            <person name="Stajich J.E."/>
            <person name="Kurbessoian T."/>
        </authorList>
    </citation>
    <scope>NUCLEOTIDE SEQUENCE</scope>
    <source>
        <strain evidence="15">CPER-KK1</strain>
    </source>
</reference>
<dbReference type="GO" id="GO:0000049">
    <property type="term" value="F:tRNA binding"/>
    <property type="evidence" value="ECO:0007669"/>
    <property type="project" value="UniProtKB-KW"/>
</dbReference>
<dbReference type="PANTHER" id="PTHR47545:SF2">
    <property type="entry name" value="CC-ADDING TRNA NUCLEOTIDYLTRANSFERASE"/>
    <property type="match status" value="1"/>
</dbReference>
<evidence type="ECO:0000256" key="1">
    <source>
        <dbReference type="ARBA" id="ARBA00001946"/>
    </source>
</evidence>
<dbReference type="EMBL" id="JAHHIF010000038">
    <property type="protein sequence ID" value="MBW4547276.1"/>
    <property type="molecule type" value="Genomic_DNA"/>
</dbReference>
<feature type="domain" description="Poly A polymerase head" evidence="12">
    <location>
        <begin position="24"/>
        <end position="134"/>
    </location>
</feature>
<evidence type="ECO:0000256" key="10">
    <source>
        <dbReference type="ARBA" id="ARBA00022884"/>
    </source>
</evidence>
<proteinExistence type="inferred from homology"/>
<dbReference type="GO" id="GO:0046872">
    <property type="term" value="F:metal ion binding"/>
    <property type="evidence" value="ECO:0007669"/>
    <property type="project" value="UniProtKB-KW"/>
</dbReference>
<evidence type="ECO:0000256" key="6">
    <source>
        <dbReference type="ARBA" id="ARBA00022695"/>
    </source>
</evidence>
<name>A0A951UD33_9CYAN</name>
<evidence type="ECO:0000256" key="11">
    <source>
        <dbReference type="RuleBase" id="RU003953"/>
    </source>
</evidence>
<dbReference type="SUPFAM" id="SSF81891">
    <property type="entry name" value="Poly A polymerase C-terminal region-like"/>
    <property type="match status" value="1"/>
</dbReference>
<evidence type="ECO:0000256" key="5">
    <source>
        <dbReference type="ARBA" id="ARBA00022694"/>
    </source>
</evidence>
<dbReference type="CDD" id="cd05398">
    <property type="entry name" value="NT_ClassII-CCAase"/>
    <property type="match status" value="1"/>
</dbReference>
<evidence type="ECO:0000256" key="9">
    <source>
        <dbReference type="ARBA" id="ARBA00022842"/>
    </source>
</evidence>
<dbReference type="PANTHER" id="PTHR47545">
    <property type="entry name" value="MULTIFUNCTIONAL CCA PROTEIN"/>
    <property type="match status" value="1"/>
</dbReference>
<evidence type="ECO:0000313" key="16">
    <source>
        <dbReference type="Proteomes" id="UP000753908"/>
    </source>
</evidence>
<comment type="cofactor">
    <cofactor evidence="1">
        <name>Mg(2+)</name>
        <dbReference type="ChEBI" id="CHEBI:18420"/>
    </cofactor>
</comment>
<dbReference type="Pfam" id="PF01743">
    <property type="entry name" value="PolyA_pol"/>
    <property type="match status" value="1"/>
</dbReference>
<evidence type="ECO:0000256" key="7">
    <source>
        <dbReference type="ARBA" id="ARBA00022723"/>
    </source>
</evidence>
<evidence type="ECO:0000256" key="4">
    <source>
        <dbReference type="ARBA" id="ARBA00022679"/>
    </source>
</evidence>
<dbReference type="InterPro" id="IPR032828">
    <property type="entry name" value="PolyA_RNA-bd"/>
</dbReference>
<dbReference type="InterPro" id="IPR050124">
    <property type="entry name" value="tRNA_CCA-adding_enzyme"/>
</dbReference>
<dbReference type="AlphaFoldDB" id="A0A951UD33"/>
<evidence type="ECO:0000259" key="14">
    <source>
        <dbReference type="Pfam" id="PF13735"/>
    </source>
</evidence>
<dbReference type="InterPro" id="IPR032810">
    <property type="entry name" value="CCA-adding_enz_C"/>
</dbReference>
<dbReference type="SUPFAM" id="SSF81301">
    <property type="entry name" value="Nucleotidyltransferase"/>
    <property type="match status" value="1"/>
</dbReference>
<dbReference type="GO" id="GO:0000166">
    <property type="term" value="F:nucleotide binding"/>
    <property type="evidence" value="ECO:0007669"/>
    <property type="project" value="UniProtKB-KW"/>
</dbReference>
<keyword evidence="8" id="KW-0547">Nucleotide-binding</keyword>
<evidence type="ECO:0000259" key="13">
    <source>
        <dbReference type="Pfam" id="PF12627"/>
    </source>
</evidence>
<reference evidence="15" key="2">
    <citation type="journal article" date="2022" name="Microbiol. Resour. Announc.">
        <title>Metagenome Sequencing to Explore Phylogenomics of Terrestrial Cyanobacteria.</title>
        <authorList>
            <person name="Ward R.D."/>
            <person name="Stajich J.E."/>
            <person name="Johansen J.R."/>
            <person name="Huntemann M."/>
            <person name="Clum A."/>
            <person name="Foster B."/>
            <person name="Foster B."/>
            <person name="Roux S."/>
            <person name="Palaniappan K."/>
            <person name="Varghese N."/>
            <person name="Mukherjee S."/>
            <person name="Reddy T.B.K."/>
            <person name="Daum C."/>
            <person name="Copeland A."/>
            <person name="Chen I.A."/>
            <person name="Ivanova N.N."/>
            <person name="Kyrpides N.C."/>
            <person name="Shapiro N."/>
            <person name="Eloe-Fadrosh E.A."/>
            <person name="Pietrasiak N."/>
        </authorList>
    </citation>
    <scope>NUCLEOTIDE SEQUENCE</scope>
    <source>
        <strain evidence="15">CPER-KK1</strain>
    </source>
</reference>
<dbReference type="Gene3D" id="1.10.3090.10">
    <property type="entry name" value="cca-adding enzyme, domain 2"/>
    <property type="match status" value="1"/>
</dbReference>
<evidence type="ECO:0000256" key="8">
    <source>
        <dbReference type="ARBA" id="ARBA00022741"/>
    </source>
</evidence>
<dbReference type="InterPro" id="IPR002646">
    <property type="entry name" value="PolA_pol_head_dom"/>
</dbReference>
<keyword evidence="6" id="KW-0548">Nucleotidyltransferase</keyword>
<comment type="caution">
    <text evidence="15">The sequence shown here is derived from an EMBL/GenBank/DDBJ whole genome shotgun (WGS) entry which is preliminary data.</text>
</comment>
<gene>
    <name evidence="15" type="ORF">KME25_22985</name>
</gene>
<dbReference type="Pfam" id="PF12627">
    <property type="entry name" value="PolyA_pol_RNAbd"/>
    <property type="match status" value="1"/>
</dbReference>